<dbReference type="Pfam" id="PF03453">
    <property type="entry name" value="MoeA_N"/>
    <property type="match status" value="1"/>
</dbReference>
<evidence type="ECO:0000313" key="16">
    <source>
        <dbReference type="Proteomes" id="UP000016505"/>
    </source>
</evidence>
<dbReference type="GO" id="GO:0046872">
    <property type="term" value="F:metal ion binding"/>
    <property type="evidence" value="ECO:0007669"/>
    <property type="project" value="UniProtKB-UniRule"/>
</dbReference>
<dbReference type="OrthoDB" id="9804758at2"/>
<dbReference type="FunFam" id="3.40.980.10:FF:000004">
    <property type="entry name" value="Molybdopterin molybdenumtransferase"/>
    <property type="match status" value="1"/>
</dbReference>
<dbReference type="EC" id="2.10.1.1" evidence="5 13"/>
<dbReference type="InterPro" id="IPR036688">
    <property type="entry name" value="MoeA_C_domain_IV_sf"/>
</dbReference>
<evidence type="ECO:0000313" key="15">
    <source>
        <dbReference type="EMBL" id="ATC86254.1"/>
    </source>
</evidence>
<evidence type="ECO:0000256" key="2">
    <source>
        <dbReference type="ARBA" id="ARBA00002901"/>
    </source>
</evidence>
<evidence type="ECO:0000256" key="6">
    <source>
        <dbReference type="ARBA" id="ARBA00021108"/>
    </source>
</evidence>
<dbReference type="SMART" id="SM00852">
    <property type="entry name" value="MoCF_biosynth"/>
    <property type="match status" value="1"/>
</dbReference>
<dbReference type="Gene3D" id="2.40.340.10">
    <property type="entry name" value="MoeA, C-terminal, domain IV"/>
    <property type="match status" value="1"/>
</dbReference>
<dbReference type="AlphaFoldDB" id="A0A290S264"/>
<dbReference type="EMBL" id="CP011025">
    <property type="protein sequence ID" value="ATC86254.1"/>
    <property type="molecule type" value="Genomic_DNA"/>
</dbReference>
<dbReference type="SUPFAM" id="SSF63867">
    <property type="entry name" value="MoeA C-terminal domain-like"/>
    <property type="match status" value="1"/>
</dbReference>
<evidence type="ECO:0000256" key="4">
    <source>
        <dbReference type="ARBA" id="ARBA00010763"/>
    </source>
</evidence>
<dbReference type="Pfam" id="PF00994">
    <property type="entry name" value="MoCF_biosynth"/>
    <property type="match status" value="1"/>
</dbReference>
<evidence type="ECO:0000256" key="8">
    <source>
        <dbReference type="ARBA" id="ARBA00022679"/>
    </source>
</evidence>
<name>A0A290S264_9GAMM</name>
<accession>A0A290S264</accession>
<gene>
    <name evidence="15" type="primary">moeA</name>
    <name evidence="15" type="ORF">PARC_a1666</name>
</gene>
<evidence type="ECO:0000256" key="1">
    <source>
        <dbReference type="ARBA" id="ARBA00001946"/>
    </source>
</evidence>
<dbReference type="Gene3D" id="3.90.105.10">
    <property type="entry name" value="Molybdopterin biosynthesis moea protein, domain 2"/>
    <property type="match status" value="1"/>
</dbReference>
<dbReference type="InterPro" id="IPR005110">
    <property type="entry name" value="MoeA_linker/N"/>
</dbReference>
<dbReference type="KEGG" id="part:PARC_a1666"/>
<comment type="pathway">
    <text evidence="3 13">Cofactor biosynthesis; molybdopterin biosynthesis.</text>
</comment>
<evidence type="ECO:0000256" key="11">
    <source>
        <dbReference type="ARBA" id="ARBA00023150"/>
    </source>
</evidence>
<keyword evidence="10 13" id="KW-0460">Magnesium</keyword>
<dbReference type="Gene3D" id="3.40.980.10">
    <property type="entry name" value="MoaB/Mog-like domain"/>
    <property type="match status" value="1"/>
</dbReference>
<evidence type="ECO:0000256" key="10">
    <source>
        <dbReference type="ARBA" id="ARBA00022842"/>
    </source>
</evidence>
<evidence type="ECO:0000256" key="5">
    <source>
        <dbReference type="ARBA" id="ARBA00013269"/>
    </source>
</evidence>
<dbReference type="Gene3D" id="2.170.190.11">
    <property type="entry name" value="Molybdopterin biosynthesis moea protein, domain 3"/>
    <property type="match status" value="1"/>
</dbReference>
<dbReference type="InterPro" id="IPR038987">
    <property type="entry name" value="MoeA-like"/>
</dbReference>
<dbReference type="NCBIfam" id="TIGR00177">
    <property type="entry name" value="molyb_syn"/>
    <property type="match status" value="1"/>
</dbReference>
<keyword evidence="8 13" id="KW-0808">Transferase</keyword>
<dbReference type="Proteomes" id="UP000016505">
    <property type="component" value="Chromosome I"/>
</dbReference>
<evidence type="ECO:0000256" key="9">
    <source>
        <dbReference type="ARBA" id="ARBA00022723"/>
    </source>
</evidence>
<dbReference type="SUPFAM" id="SSF53218">
    <property type="entry name" value="Molybdenum cofactor biosynthesis proteins"/>
    <property type="match status" value="1"/>
</dbReference>
<evidence type="ECO:0000259" key="14">
    <source>
        <dbReference type="SMART" id="SM00852"/>
    </source>
</evidence>
<dbReference type="PROSITE" id="PS01079">
    <property type="entry name" value="MOCF_BIOSYNTHESIS_2"/>
    <property type="match status" value="1"/>
</dbReference>
<dbReference type="SUPFAM" id="SSF63882">
    <property type="entry name" value="MoeA N-terminal region -like"/>
    <property type="match status" value="1"/>
</dbReference>
<dbReference type="FunFam" id="2.40.340.10:FF:000003">
    <property type="entry name" value="Molybdopterin molybdenumtransferase"/>
    <property type="match status" value="1"/>
</dbReference>
<keyword evidence="11 13" id="KW-0501">Molybdenum cofactor biosynthesis</keyword>
<comment type="catalytic activity">
    <reaction evidence="12">
        <text>adenylyl-molybdopterin + molybdate = Mo-molybdopterin + AMP + H(+)</text>
        <dbReference type="Rhea" id="RHEA:35047"/>
        <dbReference type="ChEBI" id="CHEBI:15378"/>
        <dbReference type="ChEBI" id="CHEBI:36264"/>
        <dbReference type="ChEBI" id="CHEBI:62727"/>
        <dbReference type="ChEBI" id="CHEBI:71302"/>
        <dbReference type="ChEBI" id="CHEBI:456215"/>
        <dbReference type="EC" id="2.10.1.1"/>
    </reaction>
</comment>
<dbReference type="PANTHER" id="PTHR10192">
    <property type="entry name" value="MOLYBDOPTERIN BIOSYNTHESIS PROTEIN"/>
    <property type="match status" value="1"/>
</dbReference>
<dbReference type="InterPro" id="IPR008284">
    <property type="entry name" value="MoCF_biosynth_CS"/>
</dbReference>
<keyword evidence="7 13" id="KW-0500">Molybdenum</keyword>
<dbReference type="NCBIfam" id="NF045515">
    <property type="entry name" value="Glp_gephyrin"/>
    <property type="match status" value="1"/>
</dbReference>
<evidence type="ECO:0000256" key="12">
    <source>
        <dbReference type="ARBA" id="ARBA00047317"/>
    </source>
</evidence>
<dbReference type="GO" id="GO:0061599">
    <property type="term" value="F:molybdopterin molybdotransferase activity"/>
    <property type="evidence" value="ECO:0007669"/>
    <property type="project" value="UniProtKB-UniRule"/>
</dbReference>
<dbReference type="InterPro" id="IPR036135">
    <property type="entry name" value="MoeA_linker/N_sf"/>
</dbReference>
<comment type="function">
    <text evidence="2 13">Catalyzes the insertion of molybdate into adenylated molybdopterin with the concomitant release of AMP.</text>
</comment>
<dbReference type="PANTHER" id="PTHR10192:SF5">
    <property type="entry name" value="GEPHYRIN"/>
    <property type="match status" value="1"/>
</dbReference>
<sequence length="405" mass="42702">MNDVCNAPGLLPIETAIQNILGSITPVKDVETITIMQSVDRVLASDVKSTINVPAHNNSAMDGYALCISDKSLTYTQVGSVFAGQVFEETLTPGQCVRIMTGAAIAPGANGVVMQENASVDGDKITFTAQPELNENVRFAGEDIAIDDVILKAGDKLKAVDVGLLASLGIANIDVVRTLKIAVLSTGDELIEPGQPLKQGAIFESNRAVIISALQQKNIDVIDLGIIPDDKELITNAFLKANELADAVISSGGVSVGEADFTKEVLNEIGEIHFWKIAMKPGKPFAFGKLSNSYFFGLPGNPVSAAVTFNQLVEPALQKLSGLGEVNPKMRFNAVTTSVIKKRPGRADFQRGTATINEQGDLVVAPFNKQGSGVLSSLSKANCLIVVPAQSGNIEKGATVSIELL</sequence>
<dbReference type="GO" id="GO:0005829">
    <property type="term" value="C:cytosol"/>
    <property type="evidence" value="ECO:0007669"/>
    <property type="project" value="TreeGrafter"/>
</dbReference>
<dbReference type="GO" id="GO:0006777">
    <property type="term" value="P:Mo-molybdopterin cofactor biosynthetic process"/>
    <property type="evidence" value="ECO:0007669"/>
    <property type="project" value="UniProtKB-UniRule"/>
</dbReference>
<dbReference type="InterPro" id="IPR005111">
    <property type="entry name" value="MoeA_C_domain_IV"/>
</dbReference>
<comment type="cofactor">
    <cofactor evidence="1 13">
        <name>Mg(2+)</name>
        <dbReference type="ChEBI" id="CHEBI:18420"/>
    </cofactor>
</comment>
<dbReference type="InterPro" id="IPR036425">
    <property type="entry name" value="MoaB/Mog-like_dom_sf"/>
</dbReference>
<organism evidence="15 16">
    <name type="scientific">Pseudoalteromonas arctica A 37-1-2</name>
    <dbReference type="NCBI Taxonomy" id="1117313"/>
    <lineage>
        <taxon>Bacteria</taxon>
        <taxon>Pseudomonadati</taxon>
        <taxon>Pseudomonadota</taxon>
        <taxon>Gammaproteobacteria</taxon>
        <taxon>Alteromonadales</taxon>
        <taxon>Pseudoalteromonadaceae</taxon>
        <taxon>Pseudoalteromonas</taxon>
    </lineage>
</organism>
<feature type="domain" description="MoaB/Mog" evidence="14">
    <location>
        <begin position="182"/>
        <end position="319"/>
    </location>
</feature>
<dbReference type="RefSeq" id="WP_010552539.1">
    <property type="nucleotide sequence ID" value="NZ_CP011025.1"/>
</dbReference>
<evidence type="ECO:0000256" key="3">
    <source>
        <dbReference type="ARBA" id="ARBA00005046"/>
    </source>
</evidence>
<evidence type="ECO:0000256" key="7">
    <source>
        <dbReference type="ARBA" id="ARBA00022505"/>
    </source>
</evidence>
<dbReference type="UniPathway" id="UPA00344"/>
<dbReference type="InterPro" id="IPR001453">
    <property type="entry name" value="MoaB/Mog_dom"/>
</dbReference>
<comment type="similarity">
    <text evidence="4 13">Belongs to the MoeA family.</text>
</comment>
<protein>
    <recommendedName>
        <fullName evidence="6 13">Molybdopterin molybdenumtransferase</fullName>
        <ecNumber evidence="5 13">2.10.1.1</ecNumber>
    </recommendedName>
</protein>
<dbReference type="CDD" id="cd00887">
    <property type="entry name" value="MoeA"/>
    <property type="match status" value="1"/>
</dbReference>
<keyword evidence="9 13" id="KW-0479">Metal-binding</keyword>
<proteinExistence type="inferred from homology"/>
<dbReference type="Pfam" id="PF03454">
    <property type="entry name" value="MoeA_C"/>
    <property type="match status" value="1"/>
</dbReference>
<reference evidence="15 16" key="1">
    <citation type="journal article" date="2012" name="J. Bacteriol.">
        <title>Genome sequences of type strains of seven species of the marine bacterium Pseudoalteromonas.</title>
        <authorList>
            <person name="Xie B.B."/>
            <person name="Shu Y.L."/>
            <person name="Qin Q.L."/>
            <person name="Rong J.C."/>
            <person name="Zhang X.Y."/>
            <person name="Chen X.L."/>
            <person name="Shi M."/>
            <person name="He H.L."/>
            <person name="Zhou B.C."/>
            <person name="Zhang Y.Z."/>
        </authorList>
    </citation>
    <scope>NUCLEOTIDE SEQUENCE [LARGE SCALE GENOMIC DNA]</scope>
    <source>
        <strain evidence="15 16">A 37-1-2</strain>
    </source>
</reference>
<evidence type="ECO:0000256" key="13">
    <source>
        <dbReference type="RuleBase" id="RU365090"/>
    </source>
</evidence>